<dbReference type="PATRIC" id="fig|1127483.3.peg.8323"/>
<evidence type="ECO:0000313" key="3">
    <source>
        <dbReference type="EMBL" id="EHP37564.1"/>
    </source>
</evidence>
<evidence type="ECO:0000256" key="1">
    <source>
        <dbReference type="ARBA" id="ARBA00022801"/>
    </source>
</evidence>
<dbReference type="InterPro" id="IPR045865">
    <property type="entry name" value="ACT-like_dom_sf"/>
</dbReference>
<dbReference type="InterPro" id="IPR002912">
    <property type="entry name" value="ACT_dom"/>
</dbReference>
<dbReference type="PANTHER" id="PTHR47320">
    <property type="entry name" value="BIFUNCTIONAL URIDYLYLTRANSFERASE/URIDYLYL-REMOVING ENZYME"/>
    <property type="match status" value="1"/>
</dbReference>
<keyword evidence="3" id="KW-0808">Transferase</keyword>
<dbReference type="SUPFAM" id="SSF55021">
    <property type="entry name" value="ACT-like"/>
    <property type="match status" value="1"/>
</dbReference>
<dbReference type="AlphaFoldDB" id="H1SIT8"/>
<evidence type="ECO:0000313" key="4">
    <source>
        <dbReference type="Proteomes" id="UP000005808"/>
    </source>
</evidence>
<protein>
    <submittedName>
        <fullName evidence="3">PII uridylyl-transferase</fullName>
        <ecNumber evidence="3">2.7.7.59</ecNumber>
    </submittedName>
</protein>
<dbReference type="Gene3D" id="3.30.70.260">
    <property type="match status" value="1"/>
</dbReference>
<dbReference type="EMBL" id="AHJE01000264">
    <property type="protein sequence ID" value="EHP37564.1"/>
    <property type="molecule type" value="Genomic_DNA"/>
</dbReference>
<gene>
    <name evidence="3" type="ORF">OR16_42109</name>
</gene>
<keyword evidence="3" id="KW-0548">Nucleotidyltransferase</keyword>
<evidence type="ECO:0000259" key="2">
    <source>
        <dbReference type="PROSITE" id="PS51671"/>
    </source>
</evidence>
<accession>H1SIT8</accession>
<comment type="caution">
    <text evidence="3">The sequence shown here is derived from an EMBL/GenBank/DDBJ whole genome shotgun (WGS) entry which is preliminary data.</text>
</comment>
<proteinExistence type="predicted"/>
<dbReference type="PANTHER" id="PTHR47320:SF1">
    <property type="entry name" value="BIFUNCTIONAL URIDYLYLTRANSFERASE_URIDYLYL-REMOVING ENZYME"/>
    <property type="match status" value="1"/>
</dbReference>
<dbReference type="Proteomes" id="UP000005808">
    <property type="component" value="Unassembled WGS sequence"/>
</dbReference>
<dbReference type="CDD" id="cd04899">
    <property type="entry name" value="ACT_ACR-UUR-like_2"/>
    <property type="match status" value="1"/>
</dbReference>
<dbReference type="Pfam" id="PF01842">
    <property type="entry name" value="ACT"/>
    <property type="match status" value="1"/>
</dbReference>
<organism evidence="3 4">
    <name type="scientific">Cupriavidus basilensis OR16</name>
    <dbReference type="NCBI Taxonomy" id="1127483"/>
    <lineage>
        <taxon>Bacteria</taxon>
        <taxon>Pseudomonadati</taxon>
        <taxon>Pseudomonadota</taxon>
        <taxon>Betaproteobacteria</taxon>
        <taxon>Burkholderiales</taxon>
        <taxon>Burkholderiaceae</taxon>
        <taxon>Cupriavidus</taxon>
    </lineage>
</organism>
<name>H1SIT8_9BURK</name>
<dbReference type="PROSITE" id="PS51671">
    <property type="entry name" value="ACT"/>
    <property type="match status" value="1"/>
</dbReference>
<dbReference type="GO" id="GO:0016787">
    <property type="term" value="F:hydrolase activity"/>
    <property type="evidence" value="ECO:0007669"/>
    <property type="project" value="UniProtKB-KW"/>
</dbReference>
<reference evidence="3 4" key="1">
    <citation type="journal article" date="2012" name="J. Bacteriol.">
        <title>De Novo Genome Project of Cupriavidus basilensis OR16.</title>
        <authorList>
            <person name="Cserhati M."/>
            <person name="Kriszt B."/>
            <person name="Szoboszlay S."/>
            <person name="Toth A."/>
            <person name="Szabo I."/>
            <person name="Tancsics A."/>
            <person name="Nagy I."/>
            <person name="Horvath B."/>
            <person name="Nagy I."/>
            <person name="Kukolya J."/>
        </authorList>
    </citation>
    <scope>NUCLEOTIDE SEQUENCE [LARGE SCALE GENOMIC DNA]</scope>
    <source>
        <strain evidence="3 4">OR16</strain>
    </source>
</reference>
<dbReference type="InterPro" id="IPR010043">
    <property type="entry name" value="UTase/UR"/>
</dbReference>
<sequence length="82" mass="9183">MDLRADERGQYYLLSLSANDRTGLLYAISRVLAKHRTSVHTARINTLGERVEDVFLVDGSRLASDNKLQLQLEQDLLAALAI</sequence>
<keyword evidence="1" id="KW-0378">Hydrolase</keyword>
<feature type="domain" description="ACT" evidence="2">
    <location>
        <begin position="13"/>
        <end position="82"/>
    </location>
</feature>
<dbReference type="GO" id="GO:0008773">
    <property type="term" value="F:[protein-PII] uridylyltransferase activity"/>
    <property type="evidence" value="ECO:0007669"/>
    <property type="project" value="UniProtKB-EC"/>
</dbReference>
<dbReference type="EC" id="2.7.7.59" evidence="3"/>